<reference evidence="2" key="1">
    <citation type="submission" date="2022-08" db="EMBL/GenBank/DDBJ databases">
        <title>Multi-unit outbreak of Pandoraea commovens among non-cystic fibrosis intensive care patients from 2019 to 2021 in Berlin, Germany.</title>
        <authorList>
            <person name="Menzel P."/>
        </authorList>
    </citation>
    <scope>NUCLEOTIDE SEQUENCE</scope>
    <source>
        <strain evidence="2">LB-19-202-79</strain>
    </source>
</reference>
<feature type="transmembrane region" description="Helical" evidence="1">
    <location>
        <begin position="81"/>
        <end position="103"/>
    </location>
</feature>
<name>A0ABY5QG34_9BURK</name>
<gene>
    <name evidence="2" type="ORF">NTU39_25955</name>
</gene>
<evidence type="ECO:0000256" key="1">
    <source>
        <dbReference type="SAM" id="Phobius"/>
    </source>
</evidence>
<dbReference type="EMBL" id="CP102780">
    <property type="protein sequence ID" value="UVA79387.1"/>
    <property type="molecule type" value="Genomic_DNA"/>
</dbReference>
<accession>A0ABY5QG34</accession>
<evidence type="ECO:0000313" key="2">
    <source>
        <dbReference type="EMBL" id="UVA79387.1"/>
    </source>
</evidence>
<keyword evidence="1" id="KW-1133">Transmembrane helix</keyword>
<keyword evidence="1" id="KW-0812">Transmembrane</keyword>
<protein>
    <submittedName>
        <fullName evidence="2">Uncharacterized protein</fullName>
    </submittedName>
</protein>
<dbReference type="RefSeq" id="WP_257958865.1">
    <property type="nucleotide sequence ID" value="NZ_CP102780.1"/>
</dbReference>
<sequence length="762" mass="82448">MNATRIALHGDGARDHCAAFFFLGNRFSFRTSPMPNFRGSLIFGGHVRSQNVRFFDDFAATRDMAQCSFVRGGAMRKRQSGVFLISAAVAVAVVGLLISFWGINQSRHMRIEKAERVGEALKAVGGRVESFVVAHHHEIDALLRDSKRTFEVNGVTFVQKSDALGRFVGNLDATTLIKVTGAVGMGTTPPGNVGEYAIRVYPACDAKGTCNVETLTYISKPMLKRYSAEPDIDAAVIAARKIGALGGVSSDEGKKEFRFLDSGGSTGRVFNPVGAAGLVAIRGGYATSAQSVFVRRDGSKMKGPLDFEERDKNDKTITRHNIVGVGEVKANTIVADGKVKAKQIEITGSANIKGELDLSDQGTNHSIVGAKDITGTGTLQVGQANVTGTANVGSLHASKGATLGGALKMQGKNIDEAGDVSAKNLLTESFSAESGVVQLKKGKMAGTTCDVWGLTRDDDGKLLSCQRSSPGSNYWVWKLASTPGSVKEVPKEIIKEIEKAILVDQQWRVSRFSLAPSREGAKLGSALYFYVSSRRDAKVLACTIVNGNGQGAELRAAKDQGNFIVTQSPSGREQLICLSKGSGTPNVGENAWYWWGWPTFDEHGGYLESGRKSTRWNYTRTYSTMPPIHEASVKPISVVADKDARKFNEELQVLFRTFGLESTRSQLNYSIAMVTTTVNGRSDGNSWWLFSRPANMASCKIRANFNGRLTGDDASLTYEPGGIWFHRRAAYGANIVLQCAIMRQADWPRGMSECTFSTCPLR</sequence>
<organism evidence="2 3">
    <name type="scientific">Pandoraea commovens</name>
    <dbReference type="NCBI Taxonomy" id="2508289"/>
    <lineage>
        <taxon>Bacteria</taxon>
        <taxon>Pseudomonadati</taxon>
        <taxon>Pseudomonadota</taxon>
        <taxon>Betaproteobacteria</taxon>
        <taxon>Burkholderiales</taxon>
        <taxon>Burkholderiaceae</taxon>
        <taxon>Pandoraea</taxon>
    </lineage>
</organism>
<proteinExistence type="predicted"/>
<keyword evidence="3" id="KW-1185">Reference proteome</keyword>
<keyword evidence="1" id="KW-0472">Membrane</keyword>
<dbReference type="Proteomes" id="UP001058980">
    <property type="component" value="Chromosome"/>
</dbReference>
<evidence type="ECO:0000313" key="3">
    <source>
        <dbReference type="Proteomes" id="UP001058980"/>
    </source>
</evidence>